<reference evidence="2 3" key="1">
    <citation type="journal article" date="2019" name="Front. Genet.">
        <title>Whole-Genome Sequencing of the Opportunistic Yeast Pathogen Candida inconspicua Uncovers Its Hybrid Origin.</title>
        <authorList>
            <person name="Mixao V."/>
            <person name="Hansen A.P."/>
            <person name="Saus E."/>
            <person name="Boekhout T."/>
            <person name="Lass-Florl C."/>
            <person name="Gabaldon T."/>
        </authorList>
    </citation>
    <scope>NUCLEOTIDE SEQUENCE [LARGE SCALE GENOMIC DNA]</scope>
    <source>
        <strain evidence="2 3">CBS 180</strain>
    </source>
</reference>
<organism evidence="2 3">
    <name type="scientific">Pichia inconspicua</name>
    <dbReference type="NCBI Taxonomy" id="52247"/>
    <lineage>
        <taxon>Eukaryota</taxon>
        <taxon>Fungi</taxon>
        <taxon>Dikarya</taxon>
        <taxon>Ascomycota</taxon>
        <taxon>Saccharomycotina</taxon>
        <taxon>Pichiomycetes</taxon>
        <taxon>Pichiales</taxon>
        <taxon>Pichiaceae</taxon>
        <taxon>Pichia</taxon>
    </lineage>
</organism>
<protein>
    <submittedName>
        <fullName evidence="2">Uncharacterized protein</fullName>
    </submittedName>
</protein>
<feature type="compositionally biased region" description="Basic and acidic residues" evidence="1">
    <location>
        <begin position="176"/>
        <end position="217"/>
    </location>
</feature>
<feature type="compositionally biased region" description="Low complexity" evidence="1">
    <location>
        <begin position="299"/>
        <end position="313"/>
    </location>
</feature>
<sequence length="489" mass="54650">HSYRDLAETRVTSIPTPPSSHRENLRTINNQQRNLQSQQDVDSFISQQTPRKLKSALKNSSSSVSSSNYGDSQHRLSQHYVKQYKQTPRLSQPVTRNPEHTQEEIYAMAMKAAEKKVYGDRLNQIYVQPPLKEDVDAATLQNTLNNVQTTSGTYQSSHPGEQYTSNASGLGFKLHSLRDSKDVKSAKRSERQDSSKKKFFKNEQKAQRKKWEEERRAIANTSNPITEKISEDIENLVNRMPIDPAVESELQQQQPRQQSEKHKSSVLSNLETSPKKSKFGIFRLGKKKEPSPKQHKKSSSVVSQDSSRSTSSTSKKKLFSFGKVEKQNDTADLIMQVKQAKPSSEENLPSEATVVREERVAVADGPIAVENMETIPEHQIIQHEVVTHVDIPVEVPLADTAATTESSGDEPLPSNAHVNIVAQEEVYTDAVTGLEPIIADDSNAENIQGTLLKATHVSKNSSNVEHAESKNTSKSNSRSGSKLLRFFNL</sequence>
<dbReference type="Proteomes" id="UP000307173">
    <property type="component" value="Unassembled WGS sequence"/>
</dbReference>
<dbReference type="AlphaFoldDB" id="A0A4T0X1U4"/>
<name>A0A4T0X1U4_9ASCO</name>
<keyword evidence="3" id="KW-1185">Reference proteome</keyword>
<evidence type="ECO:0000313" key="2">
    <source>
        <dbReference type="EMBL" id="TID28999.1"/>
    </source>
</evidence>
<dbReference type="STRING" id="52247.A0A4T0X1U4"/>
<feature type="region of interest" description="Disordered" evidence="1">
    <location>
        <begin position="1"/>
        <end position="74"/>
    </location>
</feature>
<feature type="non-terminal residue" evidence="2">
    <location>
        <position position="1"/>
    </location>
</feature>
<evidence type="ECO:0000256" key="1">
    <source>
        <dbReference type="SAM" id="MobiDB-lite"/>
    </source>
</evidence>
<dbReference type="EMBL" id="SELW01000349">
    <property type="protein sequence ID" value="TID28999.1"/>
    <property type="molecule type" value="Genomic_DNA"/>
</dbReference>
<accession>A0A4T0X1U4</accession>
<evidence type="ECO:0000313" key="3">
    <source>
        <dbReference type="Proteomes" id="UP000307173"/>
    </source>
</evidence>
<comment type="caution">
    <text evidence="2">The sequence shown here is derived from an EMBL/GenBank/DDBJ whole genome shotgun (WGS) entry which is preliminary data.</text>
</comment>
<feature type="region of interest" description="Disordered" evidence="1">
    <location>
        <begin position="247"/>
        <end position="316"/>
    </location>
</feature>
<feature type="region of interest" description="Disordered" evidence="1">
    <location>
        <begin position="458"/>
        <end position="480"/>
    </location>
</feature>
<gene>
    <name evidence="2" type="ORF">CANINC_002147</name>
</gene>
<feature type="region of interest" description="Disordered" evidence="1">
    <location>
        <begin position="176"/>
        <end position="226"/>
    </location>
</feature>
<dbReference type="OrthoDB" id="3998287at2759"/>
<proteinExistence type="predicted"/>
<feature type="compositionally biased region" description="Polar residues" evidence="1">
    <location>
        <begin position="26"/>
        <end position="50"/>
    </location>
</feature>